<proteinExistence type="predicted"/>
<dbReference type="Proteomes" id="UP001465755">
    <property type="component" value="Unassembled WGS sequence"/>
</dbReference>
<evidence type="ECO:0000313" key="2">
    <source>
        <dbReference type="Proteomes" id="UP001465755"/>
    </source>
</evidence>
<evidence type="ECO:0000313" key="1">
    <source>
        <dbReference type="EMBL" id="KAK9806704.1"/>
    </source>
</evidence>
<dbReference type="EMBL" id="JALJOQ010000035">
    <property type="protein sequence ID" value="KAK9806704.1"/>
    <property type="molecule type" value="Genomic_DNA"/>
</dbReference>
<reference evidence="1 2" key="1">
    <citation type="journal article" date="2024" name="Nat. Commun.">
        <title>Phylogenomics reveals the evolutionary origins of lichenization in chlorophyte algae.</title>
        <authorList>
            <person name="Puginier C."/>
            <person name="Libourel C."/>
            <person name="Otte J."/>
            <person name="Skaloud P."/>
            <person name="Haon M."/>
            <person name="Grisel S."/>
            <person name="Petersen M."/>
            <person name="Berrin J.G."/>
            <person name="Delaux P.M."/>
            <person name="Dal Grande F."/>
            <person name="Keller J."/>
        </authorList>
    </citation>
    <scope>NUCLEOTIDE SEQUENCE [LARGE SCALE GENOMIC DNA]</scope>
    <source>
        <strain evidence="1 2">SAG 2036</strain>
    </source>
</reference>
<protein>
    <submittedName>
        <fullName evidence="1">Uncharacterized protein</fullName>
    </submittedName>
</protein>
<name>A0AAW1PEK1_9CHLO</name>
<keyword evidence="2" id="KW-1185">Reference proteome</keyword>
<accession>A0AAW1PEK1</accession>
<gene>
    <name evidence="1" type="ORF">WJX73_010369</name>
</gene>
<comment type="caution">
    <text evidence="1">The sequence shown here is derived from an EMBL/GenBank/DDBJ whole genome shotgun (WGS) entry which is preliminary data.</text>
</comment>
<sequence length="202" mass="22444">MAESCFAQSIMQPATLGQLCPADKQKVANLIRQVVTLGQQQEEVKAKQRQDAGLHSQRLKLLKESHRKVAQENESVRDKLGQALVLLRAYQQKLESAGHRTSARDGRTQHQQQSLLAMWQRQYEDQGHLNAVAPGTNKMQLFPGRMESTSTLQALGSGMATEEDNDWEAASQHSLASTHCTGSLLDLVAEVEELLLHQPPSR</sequence>
<dbReference type="AlphaFoldDB" id="A0AAW1PEK1"/>
<organism evidence="1 2">
    <name type="scientific">Symbiochloris irregularis</name>
    <dbReference type="NCBI Taxonomy" id="706552"/>
    <lineage>
        <taxon>Eukaryota</taxon>
        <taxon>Viridiplantae</taxon>
        <taxon>Chlorophyta</taxon>
        <taxon>core chlorophytes</taxon>
        <taxon>Trebouxiophyceae</taxon>
        <taxon>Trebouxiales</taxon>
        <taxon>Trebouxiaceae</taxon>
        <taxon>Symbiochloris</taxon>
    </lineage>
</organism>